<protein>
    <recommendedName>
        <fullName evidence="3">THUMP domain-containing protein</fullName>
    </recommendedName>
</protein>
<dbReference type="SMART" id="SM00981">
    <property type="entry name" value="THUMP"/>
    <property type="match status" value="1"/>
</dbReference>
<dbReference type="Proteomes" id="UP001558652">
    <property type="component" value="Unassembled WGS sequence"/>
</dbReference>
<organism evidence="4 5">
    <name type="scientific">Ranatra chinensis</name>
    <dbReference type="NCBI Taxonomy" id="642074"/>
    <lineage>
        <taxon>Eukaryota</taxon>
        <taxon>Metazoa</taxon>
        <taxon>Ecdysozoa</taxon>
        <taxon>Arthropoda</taxon>
        <taxon>Hexapoda</taxon>
        <taxon>Insecta</taxon>
        <taxon>Pterygota</taxon>
        <taxon>Neoptera</taxon>
        <taxon>Paraneoptera</taxon>
        <taxon>Hemiptera</taxon>
        <taxon>Heteroptera</taxon>
        <taxon>Panheteroptera</taxon>
        <taxon>Nepomorpha</taxon>
        <taxon>Nepidae</taxon>
        <taxon>Ranatrinae</taxon>
        <taxon>Ranatra</taxon>
    </lineage>
</organism>
<proteinExistence type="inferred from homology"/>
<dbReference type="EMBL" id="JBFDAA010000009">
    <property type="protein sequence ID" value="KAL1129395.1"/>
    <property type="molecule type" value="Genomic_DNA"/>
</dbReference>
<dbReference type="Gene3D" id="3.30.2300.10">
    <property type="entry name" value="THUMP superfamily"/>
    <property type="match status" value="1"/>
</dbReference>
<gene>
    <name evidence="4" type="ORF">AAG570_013922</name>
</gene>
<reference evidence="4 5" key="1">
    <citation type="submission" date="2024-07" db="EMBL/GenBank/DDBJ databases">
        <title>Chromosome-level genome assembly of the water stick insect Ranatra chinensis (Heteroptera: Nepidae).</title>
        <authorList>
            <person name="Liu X."/>
        </authorList>
    </citation>
    <scope>NUCLEOTIDE SEQUENCE [LARGE SCALE GENOMIC DNA]</scope>
    <source>
        <strain evidence="4">Cailab_2021Rc</strain>
        <tissue evidence="4">Muscle</tissue>
    </source>
</reference>
<dbReference type="InterPro" id="IPR040183">
    <property type="entry name" value="THUMPD1-like"/>
</dbReference>
<evidence type="ECO:0000313" key="4">
    <source>
        <dbReference type="EMBL" id="KAL1129395.1"/>
    </source>
</evidence>
<dbReference type="PANTHER" id="PTHR13452:SF10">
    <property type="entry name" value="THUMP DOMAIN-CONTAINING PROTEIN 1"/>
    <property type="match status" value="1"/>
</dbReference>
<evidence type="ECO:0000313" key="5">
    <source>
        <dbReference type="Proteomes" id="UP001558652"/>
    </source>
</evidence>
<evidence type="ECO:0000256" key="1">
    <source>
        <dbReference type="ARBA" id="ARBA00060731"/>
    </source>
</evidence>
<comment type="similarity">
    <text evidence="1">Belongs to the THUMPD1 family.</text>
</comment>
<dbReference type="SUPFAM" id="SSF143437">
    <property type="entry name" value="THUMP domain-like"/>
    <property type="match status" value="1"/>
</dbReference>
<dbReference type="FunFam" id="3.30.2300.10:FF:000001">
    <property type="entry name" value="THUMP domain-containing protein 1"/>
    <property type="match status" value="1"/>
</dbReference>
<dbReference type="InterPro" id="IPR004114">
    <property type="entry name" value="THUMP_dom"/>
</dbReference>
<name>A0ABD0YDL8_9HEMI</name>
<dbReference type="AlphaFoldDB" id="A0ABD0YDL8"/>
<dbReference type="CDD" id="cd11717">
    <property type="entry name" value="THUMP_THUMPD1_like"/>
    <property type="match status" value="1"/>
</dbReference>
<evidence type="ECO:0000259" key="3">
    <source>
        <dbReference type="PROSITE" id="PS51165"/>
    </source>
</evidence>
<dbReference type="Pfam" id="PF02926">
    <property type="entry name" value="THUMP"/>
    <property type="match status" value="1"/>
</dbReference>
<dbReference type="GO" id="GO:0003723">
    <property type="term" value="F:RNA binding"/>
    <property type="evidence" value="ECO:0007669"/>
    <property type="project" value="UniProtKB-UniRule"/>
</dbReference>
<keyword evidence="2" id="KW-0694">RNA-binding</keyword>
<feature type="domain" description="THUMP" evidence="3">
    <location>
        <begin position="142"/>
        <end position="248"/>
    </location>
</feature>
<evidence type="ECO:0000256" key="2">
    <source>
        <dbReference type="PROSITE-ProRule" id="PRU00529"/>
    </source>
</evidence>
<accession>A0ABD0YDL8</accession>
<comment type="caution">
    <text evidence="4">The sequence shown here is derived from an EMBL/GenBank/DDBJ whole genome shotgun (WGS) entry which is preliminary data.</text>
</comment>
<sequence length="263" mass="29127">MRGFLCTAPGVNAAPQCTREALNLLNEYADELYPKPEEVLPHMSLICPHQIVIPMNYAAFLSEADSNTGFCQYLIVAVPDTKEDEGGGSVAADLAREISDLKAAIADGSSRFLAVEAGVNGCVFIKTTLENPVELTYAIMKDIAKTGTKKSKYLLRMMPVEVVCKAYIEDVKKAAEKLFAEHFSGEPITFAINFTKRCNNNLMREEVIEALAQLVKDRNPDHKADLKSAHSTVLVEVLKNFCCLAVVPQYFQMRKYNLIQLAQ</sequence>
<keyword evidence="5" id="KW-1185">Reference proteome</keyword>
<dbReference type="PROSITE" id="PS51165">
    <property type="entry name" value="THUMP"/>
    <property type="match status" value="1"/>
</dbReference>
<dbReference type="PANTHER" id="PTHR13452">
    <property type="entry name" value="THUMP DOMAIN CONTAINING PROTEIN 1-RELATED"/>
    <property type="match status" value="1"/>
</dbReference>